<dbReference type="Pfam" id="PF24986">
    <property type="entry name" value="PRC_RimM"/>
    <property type="match status" value="1"/>
</dbReference>
<dbReference type="HOGENOM" id="CLU_077636_4_1_10"/>
<feature type="domain" description="Ribosome maturation factor RimM PRC barrel" evidence="7">
    <location>
        <begin position="100"/>
        <end position="166"/>
    </location>
</feature>
<comment type="domain">
    <text evidence="5">The PRC barrel domain binds ribosomal protein uS19.</text>
</comment>
<reference evidence="8 9" key="1">
    <citation type="submission" date="2012-06" db="EMBL/GenBank/DDBJ databases">
        <title>The complete genome of Ornithobacterium rhinotracheale DSM 15997.</title>
        <authorList>
            <consortium name="US DOE Joint Genome Institute (JGI-PGF)"/>
            <person name="Lucas S."/>
            <person name="Copeland A."/>
            <person name="Lapidus A."/>
            <person name="Goodwin L."/>
            <person name="Pitluck S."/>
            <person name="Peters L."/>
            <person name="Mikhailova N."/>
            <person name="Teshima H."/>
            <person name="Kyrpides N."/>
            <person name="Mavromatis K."/>
            <person name="Pagani I."/>
            <person name="Ivanova N."/>
            <person name="Ovchinnikova G."/>
            <person name="Zeytun A."/>
            <person name="Detter J.C."/>
            <person name="Han C."/>
            <person name="Land M."/>
            <person name="Hauser L."/>
            <person name="Markowitz V."/>
            <person name="Cheng J.-F."/>
            <person name="Hugenholtz P."/>
            <person name="Woyke T."/>
            <person name="Wu D."/>
            <person name="Lang E."/>
            <person name="Kopitz M."/>
            <person name="Brambilla E."/>
            <person name="Klenk H.-P."/>
            <person name="Eisen J.A."/>
        </authorList>
    </citation>
    <scope>NUCLEOTIDE SEQUENCE [LARGE SCALE GENOMIC DNA]</scope>
    <source>
        <strain evidence="9">ATCC 51463 / DSM 15997 / CCUG 23171 / LMG 9086</strain>
    </source>
</reference>
<evidence type="ECO:0000259" key="6">
    <source>
        <dbReference type="Pfam" id="PF01782"/>
    </source>
</evidence>
<sequence>MQKQDCYLLGTITKAIGYKGELNLFLDTDEPETYQNLESIFVEQHGLLVPFFLKKAELHRGNHLRILIEDCPEPERMIGRQVFLPLSTLPALEGNKFYYHEIIGFDVIVDGEKIGTAKEVRDTTAQDLLVVQTNDGKEILIPLIDEWLQEVNRAEKSISFNLPEGFLAVFE</sequence>
<dbReference type="HAMAP" id="MF_00014">
    <property type="entry name" value="Ribosome_mat_RimM"/>
    <property type="match status" value="1"/>
</dbReference>
<comment type="function">
    <text evidence="5">An accessory protein needed during the final step in the assembly of 30S ribosomal subunit, possibly for assembly of the head region. Essential for efficient processing of 16S rRNA. May be needed both before and after RbfA during the maturation of 16S rRNA. It has affinity for free ribosomal 30S subunits but not for 70S ribosomes.</text>
</comment>
<dbReference type="KEGG" id="orh:Ornrh_1235"/>
<dbReference type="RefSeq" id="WP_014790983.1">
    <property type="nucleotide sequence ID" value="NC_018016.1"/>
</dbReference>
<dbReference type="InterPro" id="IPR011033">
    <property type="entry name" value="PRC_barrel-like_sf"/>
</dbReference>
<dbReference type="EMBL" id="CP003283">
    <property type="protein sequence ID" value="AFL97418.1"/>
    <property type="molecule type" value="Genomic_DNA"/>
</dbReference>
<evidence type="ECO:0000256" key="2">
    <source>
        <dbReference type="ARBA" id="ARBA00022517"/>
    </source>
</evidence>
<keyword evidence="3 5" id="KW-0698">rRNA processing</keyword>
<dbReference type="GO" id="GO:0043022">
    <property type="term" value="F:ribosome binding"/>
    <property type="evidence" value="ECO:0007669"/>
    <property type="project" value="InterPro"/>
</dbReference>
<dbReference type="GO" id="GO:0005840">
    <property type="term" value="C:ribosome"/>
    <property type="evidence" value="ECO:0007669"/>
    <property type="project" value="InterPro"/>
</dbReference>
<dbReference type="InterPro" id="IPR011961">
    <property type="entry name" value="RimM"/>
</dbReference>
<dbReference type="eggNOG" id="COG0806">
    <property type="taxonomic scope" value="Bacteria"/>
</dbReference>
<name>I4A0D4_ORNRL</name>
<gene>
    <name evidence="5" type="primary">rimM</name>
    <name evidence="8" type="ordered locus">Ornrh_1235</name>
</gene>
<dbReference type="GeneID" id="97257898"/>
<dbReference type="InterPro" id="IPR009000">
    <property type="entry name" value="Transl_B-barrel_sf"/>
</dbReference>
<dbReference type="GO" id="GO:0005737">
    <property type="term" value="C:cytoplasm"/>
    <property type="evidence" value="ECO:0007669"/>
    <property type="project" value="UniProtKB-SubCell"/>
</dbReference>
<dbReference type="SUPFAM" id="SSF50447">
    <property type="entry name" value="Translation proteins"/>
    <property type="match status" value="1"/>
</dbReference>
<comment type="similarity">
    <text evidence="5">Belongs to the RimM family.</text>
</comment>
<keyword evidence="9" id="KW-1185">Reference proteome</keyword>
<dbReference type="PANTHER" id="PTHR33692">
    <property type="entry name" value="RIBOSOME MATURATION FACTOR RIMM"/>
    <property type="match status" value="1"/>
</dbReference>
<dbReference type="Pfam" id="PF01782">
    <property type="entry name" value="RimM"/>
    <property type="match status" value="1"/>
</dbReference>
<evidence type="ECO:0000256" key="4">
    <source>
        <dbReference type="ARBA" id="ARBA00023186"/>
    </source>
</evidence>
<dbReference type="STRING" id="867902.Ornrh_1235"/>
<protein>
    <recommendedName>
        <fullName evidence="5">Ribosome maturation factor RimM</fullName>
    </recommendedName>
</protein>
<evidence type="ECO:0000259" key="7">
    <source>
        <dbReference type="Pfam" id="PF24986"/>
    </source>
</evidence>
<dbReference type="Proteomes" id="UP000006051">
    <property type="component" value="Chromosome"/>
</dbReference>
<comment type="subcellular location">
    <subcellularLocation>
        <location evidence="5">Cytoplasm</location>
    </subcellularLocation>
</comment>
<dbReference type="InterPro" id="IPR056792">
    <property type="entry name" value="PRC_RimM"/>
</dbReference>
<dbReference type="AlphaFoldDB" id="I4A0D4"/>
<dbReference type="Gene3D" id="2.30.30.240">
    <property type="entry name" value="PRC-barrel domain"/>
    <property type="match status" value="1"/>
</dbReference>
<keyword evidence="1 5" id="KW-0963">Cytoplasm</keyword>
<proteinExistence type="inferred from homology"/>
<dbReference type="GeneID" id="71568962"/>
<comment type="subunit">
    <text evidence="5">Binds ribosomal protein uS19.</text>
</comment>
<dbReference type="NCBIfam" id="TIGR02273">
    <property type="entry name" value="16S_RimM"/>
    <property type="match status" value="1"/>
</dbReference>
<dbReference type="Gene3D" id="2.40.30.60">
    <property type="entry name" value="RimM"/>
    <property type="match status" value="1"/>
</dbReference>
<feature type="domain" description="RimM N-terminal" evidence="6">
    <location>
        <begin position="9"/>
        <end position="74"/>
    </location>
</feature>
<evidence type="ECO:0000313" key="8">
    <source>
        <dbReference type="EMBL" id="AFL97418.1"/>
    </source>
</evidence>
<evidence type="ECO:0000313" key="9">
    <source>
        <dbReference type="Proteomes" id="UP000006051"/>
    </source>
</evidence>
<evidence type="ECO:0000256" key="1">
    <source>
        <dbReference type="ARBA" id="ARBA00022490"/>
    </source>
</evidence>
<dbReference type="PATRIC" id="fig|867902.3.peg.1212"/>
<keyword evidence="2 5" id="KW-0690">Ribosome biogenesis</keyword>
<dbReference type="SUPFAM" id="SSF50346">
    <property type="entry name" value="PRC-barrel domain"/>
    <property type="match status" value="1"/>
</dbReference>
<dbReference type="InterPro" id="IPR036976">
    <property type="entry name" value="RimM_N_sf"/>
</dbReference>
<evidence type="ECO:0000256" key="5">
    <source>
        <dbReference type="HAMAP-Rule" id="MF_00014"/>
    </source>
</evidence>
<accession>I4A0D4</accession>
<dbReference type="GO" id="GO:0042274">
    <property type="term" value="P:ribosomal small subunit biogenesis"/>
    <property type="evidence" value="ECO:0007669"/>
    <property type="project" value="UniProtKB-UniRule"/>
</dbReference>
<keyword evidence="4 5" id="KW-0143">Chaperone</keyword>
<evidence type="ECO:0000256" key="3">
    <source>
        <dbReference type="ARBA" id="ARBA00022552"/>
    </source>
</evidence>
<dbReference type="PANTHER" id="PTHR33692:SF1">
    <property type="entry name" value="RIBOSOME MATURATION FACTOR RIMM"/>
    <property type="match status" value="1"/>
</dbReference>
<dbReference type="GO" id="GO:0006364">
    <property type="term" value="P:rRNA processing"/>
    <property type="evidence" value="ECO:0007669"/>
    <property type="project" value="UniProtKB-UniRule"/>
</dbReference>
<organism evidence="8 9">
    <name type="scientific">Ornithobacterium rhinotracheale (strain ATCC 51463 / DSM 15997 / CCUG 23171 / CIP 104009 / LMG 9086)</name>
    <dbReference type="NCBI Taxonomy" id="867902"/>
    <lineage>
        <taxon>Bacteria</taxon>
        <taxon>Pseudomonadati</taxon>
        <taxon>Bacteroidota</taxon>
        <taxon>Flavobacteriia</taxon>
        <taxon>Flavobacteriales</taxon>
        <taxon>Weeksellaceae</taxon>
        <taxon>Ornithobacterium</taxon>
    </lineage>
</organism>
<dbReference type="InterPro" id="IPR002676">
    <property type="entry name" value="RimM_N"/>
</dbReference>